<evidence type="ECO:0000256" key="3">
    <source>
        <dbReference type="ARBA" id="ARBA00022714"/>
    </source>
</evidence>
<dbReference type="Proteomes" id="UP000011200">
    <property type="component" value="Chromosome"/>
</dbReference>
<dbReference type="GO" id="GO:0016491">
    <property type="term" value="F:oxidoreductase activity"/>
    <property type="evidence" value="ECO:0007669"/>
    <property type="project" value="UniProtKB-KW"/>
</dbReference>
<dbReference type="InterPro" id="IPR039261">
    <property type="entry name" value="FNR_nucleotide-bd"/>
</dbReference>
<dbReference type="InterPro" id="IPR001041">
    <property type="entry name" value="2Fe-2S_ferredoxin-type"/>
</dbReference>
<keyword evidence="2" id="KW-0285">Flavoprotein</keyword>
<dbReference type="PROSITE" id="PS51085">
    <property type="entry name" value="2FE2S_FER_2"/>
    <property type="match status" value="1"/>
</dbReference>
<evidence type="ECO:0000313" key="11">
    <source>
        <dbReference type="Proteomes" id="UP000011200"/>
    </source>
</evidence>
<comment type="cofactor">
    <cofactor evidence="1">
        <name>FAD</name>
        <dbReference type="ChEBI" id="CHEBI:57692"/>
    </cofactor>
</comment>
<proteinExistence type="predicted"/>
<dbReference type="Gene3D" id="3.40.50.80">
    <property type="entry name" value="Nucleotide-binding domain of ferredoxin-NADP reductase (FNR) module"/>
    <property type="match status" value="1"/>
</dbReference>
<dbReference type="GO" id="GO:0032259">
    <property type="term" value="P:methylation"/>
    <property type="evidence" value="ECO:0007669"/>
    <property type="project" value="UniProtKB-KW"/>
</dbReference>
<dbReference type="PROSITE" id="PS51384">
    <property type="entry name" value="FAD_FR"/>
    <property type="match status" value="1"/>
</dbReference>
<evidence type="ECO:0000256" key="5">
    <source>
        <dbReference type="ARBA" id="ARBA00023002"/>
    </source>
</evidence>
<gene>
    <name evidence="10" type="ORF">D806_045190</name>
</gene>
<organism evidence="10 11">
    <name type="scientific">Mycolicibacterium smegmatis (strain MKD8)</name>
    <name type="common">Mycobacterium smegmatis</name>
    <dbReference type="NCBI Taxonomy" id="1214915"/>
    <lineage>
        <taxon>Bacteria</taxon>
        <taxon>Bacillati</taxon>
        <taxon>Actinomycetota</taxon>
        <taxon>Actinomycetes</taxon>
        <taxon>Mycobacteriales</taxon>
        <taxon>Mycobacteriaceae</taxon>
        <taxon>Mycolicibacterium</taxon>
    </lineage>
</organism>
<evidence type="ECO:0000256" key="6">
    <source>
        <dbReference type="ARBA" id="ARBA00023004"/>
    </source>
</evidence>
<evidence type="ECO:0000256" key="7">
    <source>
        <dbReference type="ARBA" id="ARBA00023014"/>
    </source>
</evidence>
<dbReference type="Pfam" id="PF00111">
    <property type="entry name" value="Fer2"/>
    <property type="match status" value="1"/>
</dbReference>
<feature type="domain" description="FAD-binding FR-type" evidence="9">
    <location>
        <begin position="1"/>
        <end position="104"/>
    </location>
</feature>
<name>A0A2U9PUM5_MYCSE</name>
<dbReference type="InterPro" id="IPR017927">
    <property type="entry name" value="FAD-bd_FR_type"/>
</dbReference>
<dbReference type="CDD" id="cd00207">
    <property type="entry name" value="fer2"/>
    <property type="match status" value="1"/>
</dbReference>
<sequence length="313" mass="33592">MTQPVMQLVITEIDDSVPGVRTLRLAHPEGRALPSYPPGSHVVLQCGDVANAYSLTGDGVSPMRYVVSVLLCPNGSGGSRWIHDEVRIGETIDVSAPRSAFAAVHKARRHLLIAAGIGITPMMSHLYSAKRWGADARLLYIHRAGRGAYLDEIEQLGMPARICTDRDRFHSELTAALISQPIGTHLYVCGPGPFMDDVIAQAGELGWPPSRIHSERFGVDALDAGEPFEVELAGTGQTLTVPSGVSLLEALEKNGQNVPNLCRQGVCGECRIPVAAGDILHRDMYLSDDEKQAGDALMACVSRAAGERLELAL</sequence>
<keyword evidence="10" id="KW-0489">Methyltransferase</keyword>
<dbReference type="InterPro" id="IPR012675">
    <property type="entry name" value="Beta-grasp_dom_sf"/>
</dbReference>
<keyword evidence="3" id="KW-0001">2Fe-2S</keyword>
<keyword evidence="10" id="KW-0808">Transferase</keyword>
<evidence type="ECO:0000256" key="2">
    <source>
        <dbReference type="ARBA" id="ARBA00022630"/>
    </source>
</evidence>
<dbReference type="RefSeq" id="WP_036453473.1">
    <property type="nucleotide sequence ID" value="NZ_CP027541.1"/>
</dbReference>
<dbReference type="CDD" id="cd06185">
    <property type="entry name" value="PDR_like"/>
    <property type="match status" value="1"/>
</dbReference>
<dbReference type="Gene3D" id="2.40.30.10">
    <property type="entry name" value="Translation factors"/>
    <property type="match status" value="1"/>
</dbReference>
<dbReference type="Pfam" id="PF22290">
    <property type="entry name" value="DmmA-like_N"/>
    <property type="match status" value="1"/>
</dbReference>
<evidence type="ECO:0000256" key="4">
    <source>
        <dbReference type="ARBA" id="ARBA00022723"/>
    </source>
</evidence>
<dbReference type="SUPFAM" id="SSF52343">
    <property type="entry name" value="Ferredoxin reductase-like, C-terminal NADP-linked domain"/>
    <property type="match status" value="1"/>
</dbReference>
<dbReference type="InterPro" id="IPR054582">
    <property type="entry name" value="DmmA-like_N"/>
</dbReference>
<dbReference type="InterPro" id="IPR036010">
    <property type="entry name" value="2Fe-2S_ferredoxin-like_sf"/>
</dbReference>
<dbReference type="InterPro" id="IPR050415">
    <property type="entry name" value="MRET"/>
</dbReference>
<dbReference type="EMBL" id="CP027541">
    <property type="protein sequence ID" value="AWT55481.1"/>
    <property type="molecule type" value="Genomic_DNA"/>
</dbReference>
<evidence type="ECO:0000259" key="8">
    <source>
        <dbReference type="PROSITE" id="PS51085"/>
    </source>
</evidence>
<dbReference type="GO" id="GO:0051537">
    <property type="term" value="F:2 iron, 2 sulfur cluster binding"/>
    <property type="evidence" value="ECO:0007669"/>
    <property type="project" value="UniProtKB-KW"/>
</dbReference>
<feature type="domain" description="2Fe-2S ferredoxin-type" evidence="8">
    <location>
        <begin position="228"/>
        <end position="313"/>
    </location>
</feature>
<dbReference type="InterPro" id="IPR017938">
    <property type="entry name" value="Riboflavin_synthase-like_b-brl"/>
</dbReference>
<dbReference type="PANTHER" id="PTHR47354:SF1">
    <property type="entry name" value="CARNITINE MONOOXYGENASE REDUCTASE SUBUNIT"/>
    <property type="match status" value="1"/>
</dbReference>
<dbReference type="SUPFAM" id="SSF54292">
    <property type="entry name" value="2Fe-2S ferredoxin-like"/>
    <property type="match status" value="1"/>
</dbReference>
<evidence type="ECO:0000256" key="1">
    <source>
        <dbReference type="ARBA" id="ARBA00001974"/>
    </source>
</evidence>
<keyword evidence="6" id="KW-0408">Iron</keyword>
<dbReference type="GO" id="GO:0046872">
    <property type="term" value="F:metal ion binding"/>
    <property type="evidence" value="ECO:0007669"/>
    <property type="project" value="UniProtKB-KW"/>
</dbReference>
<reference evidence="10 11" key="1">
    <citation type="journal article" date="2013" name="Genome Announc.">
        <title>Draft genome sequence of MKD8, a conjugal recipient Mycobacterium smegmatis strain.</title>
        <authorList>
            <person name="Gray T.A."/>
            <person name="Palumbo M.J."/>
            <person name="Derbyshire K.M."/>
        </authorList>
    </citation>
    <scope>NUCLEOTIDE SEQUENCE [LARGE SCALE GENOMIC DNA]</scope>
    <source>
        <strain evidence="10 11">MKD8</strain>
    </source>
</reference>
<accession>A0A2U9PUM5</accession>
<keyword evidence="4" id="KW-0479">Metal-binding</keyword>
<protein>
    <submittedName>
        <fullName evidence="10">Vanillate O-demethylase oxidoreductase</fullName>
    </submittedName>
</protein>
<keyword evidence="5" id="KW-0560">Oxidoreductase</keyword>
<keyword evidence="7" id="KW-0411">Iron-sulfur</keyword>
<evidence type="ECO:0000313" key="10">
    <source>
        <dbReference type="EMBL" id="AWT55481.1"/>
    </source>
</evidence>
<dbReference type="PRINTS" id="PR00409">
    <property type="entry name" value="PHDIOXRDTASE"/>
</dbReference>
<dbReference type="Gene3D" id="3.10.20.30">
    <property type="match status" value="1"/>
</dbReference>
<dbReference type="PANTHER" id="PTHR47354">
    <property type="entry name" value="NADH OXIDOREDUCTASE HCR"/>
    <property type="match status" value="1"/>
</dbReference>
<dbReference type="GO" id="GO:0008168">
    <property type="term" value="F:methyltransferase activity"/>
    <property type="evidence" value="ECO:0007669"/>
    <property type="project" value="UniProtKB-KW"/>
</dbReference>
<reference evidence="11" key="2">
    <citation type="submission" date="2018-03" db="EMBL/GenBank/DDBJ databases">
        <authorList>
            <person name="Derbyshire K."/>
            <person name="Gray T.A."/>
            <person name="Champion M."/>
        </authorList>
    </citation>
    <scope>NUCLEOTIDE SEQUENCE [LARGE SCALE GENOMIC DNA]</scope>
    <source>
        <strain evidence="11">MKD8</strain>
    </source>
</reference>
<evidence type="ECO:0000259" key="9">
    <source>
        <dbReference type="PROSITE" id="PS51384"/>
    </source>
</evidence>
<dbReference type="SUPFAM" id="SSF63380">
    <property type="entry name" value="Riboflavin synthase domain-like"/>
    <property type="match status" value="1"/>
</dbReference>
<dbReference type="AlphaFoldDB" id="A0A2U9PUM5"/>